<accession>A0ABQ1G8P9</accession>
<organism evidence="1 2">
    <name type="scientific">Dyella nitratireducens</name>
    <dbReference type="NCBI Taxonomy" id="1849580"/>
    <lineage>
        <taxon>Bacteria</taxon>
        <taxon>Pseudomonadati</taxon>
        <taxon>Pseudomonadota</taxon>
        <taxon>Gammaproteobacteria</taxon>
        <taxon>Lysobacterales</taxon>
        <taxon>Rhodanobacteraceae</taxon>
        <taxon>Dyella</taxon>
    </lineage>
</organism>
<evidence type="ECO:0000313" key="2">
    <source>
        <dbReference type="Proteomes" id="UP000620046"/>
    </source>
</evidence>
<evidence type="ECO:0000313" key="1">
    <source>
        <dbReference type="EMBL" id="GGA38961.1"/>
    </source>
</evidence>
<protein>
    <recommendedName>
        <fullName evidence="3">Antitoxin Xre/MbcA/ParS-like toxin-binding domain-containing protein</fullName>
    </recommendedName>
</protein>
<comment type="caution">
    <text evidence="1">The sequence shown here is derived from an EMBL/GenBank/DDBJ whole genome shotgun (WGS) entry which is preliminary data.</text>
</comment>
<gene>
    <name evidence="1" type="ORF">GCM10010981_30270</name>
</gene>
<reference evidence="2" key="1">
    <citation type="journal article" date="2019" name="Int. J. Syst. Evol. Microbiol.">
        <title>The Global Catalogue of Microorganisms (GCM) 10K type strain sequencing project: providing services to taxonomists for standard genome sequencing and annotation.</title>
        <authorList>
            <consortium name="The Broad Institute Genomics Platform"/>
            <consortium name="The Broad Institute Genome Sequencing Center for Infectious Disease"/>
            <person name="Wu L."/>
            <person name="Ma J."/>
        </authorList>
    </citation>
    <scope>NUCLEOTIDE SEQUENCE [LARGE SCALE GENOMIC DNA]</scope>
    <source>
        <strain evidence="2">CGMCC 1.15439</strain>
    </source>
</reference>
<dbReference type="Proteomes" id="UP000620046">
    <property type="component" value="Unassembled WGS sequence"/>
</dbReference>
<keyword evidence="2" id="KW-1185">Reference proteome</keyword>
<name>A0ABQ1G8P9_9GAMM</name>
<proteinExistence type="predicted"/>
<dbReference type="EMBL" id="BMJA01000002">
    <property type="protein sequence ID" value="GGA38961.1"/>
    <property type="molecule type" value="Genomic_DNA"/>
</dbReference>
<sequence>MMAANDHDLEAWLLALPAYLSAAGSAVPGAGQDMKKRCERIWILASRIEPDMRCVLDWWQNDALVALEGLTPREALENGQGDKLEKYLIDILADC</sequence>
<evidence type="ECO:0008006" key="3">
    <source>
        <dbReference type="Google" id="ProtNLM"/>
    </source>
</evidence>